<comment type="caution">
    <text evidence="1">The sequence shown here is derived from an EMBL/GenBank/DDBJ whole genome shotgun (WGS) entry which is preliminary data.</text>
</comment>
<protein>
    <submittedName>
        <fullName evidence="1">Uncharacterized protein</fullName>
    </submittedName>
</protein>
<reference evidence="1 2" key="1">
    <citation type="submission" date="2024-10" db="EMBL/GenBank/DDBJ databases">
        <title>The Natural Products Discovery Center: Release of the First 8490 Sequenced Strains for Exploring Actinobacteria Biosynthetic Diversity.</title>
        <authorList>
            <person name="Kalkreuter E."/>
            <person name="Kautsar S.A."/>
            <person name="Yang D."/>
            <person name="Bader C.D."/>
            <person name="Teijaro C.N."/>
            <person name="Fluegel L."/>
            <person name="Davis C.M."/>
            <person name="Simpson J.R."/>
            <person name="Lauterbach L."/>
            <person name="Steele A.D."/>
            <person name="Gui C."/>
            <person name="Meng S."/>
            <person name="Li G."/>
            <person name="Viehrig K."/>
            <person name="Ye F."/>
            <person name="Su P."/>
            <person name="Kiefer A.F."/>
            <person name="Nichols A."/>
            <person name="Cepeda A.J."/>
            <person name="Yan W."/>
            <person name="Fan B."/>
            <person name="Jiang Y."/>
            <person name="Adhikari A."/>
            <person name="Zheng C.-J."/>
            <person name="Schuster L."/>
            <person name="Cowan T.M."/>
            <person name="Smanski M.J."/>
            <person name="Chevrette M.G."/>
            <person name="De Carvalho L.P.S."/>
            <person name="Shen B."/>
        </authorList>
    </citation>
    <scope>NUCLEOTIDE SEQUENCE [LARGE SCALE GENOMIC DNA]</scope>
    <source>
        <strain evidence="1 2">NPDC003040</strain>
    </source>
</reference>
<accession>A0ABW6R324</accession>
<dbReference type="RefSeq" id="WP_387723050.1">
    <property type="nucleotide sequence ID" value="NZ_JBIAPI010000009.1"/>
</dbReference>
<gene>
    <name evidence="1" type="ORF">ACFYV7_30655</name>
</gene>
<sequence>MAVLLVAAACGTDDPTKHAPSDGTSAVRPTRVPAAEYTFPIQWAGDYTFRWSAAQGIA</sequence>
<dbReference type="EMBL" id="JBIAPI010000009">
    <property type="protein sequence ID" value="MFF3227193.1"/>
    <property type="molecule type" value="Genomic_DNA"/>
</dbReference>
<keyword evidence="2" id="KW-1185">Reference proteome</keyword>
<name>A0ABW6R324_9NOCA</name>
<evidence type="ECO:0000313" key="1">
    <source>
        <dbReference type="EMBL" id="MFF3227193.1"/>
    </source>
</evidence>
<dbReference type="Proteomes" id="UP001601948">
    <property type="component" value="Unassembled WGS sequence"/>
</dbReference>
<evidence type="ECO:0000313" key="2">
    <source>
        <dbReference type="Proteomes" id="UP001601948"/>
    </source>
</evidence>
<organism evidence="1 2">
    <name type="scientific">Nocardia suismassiliense</name>
    <dbReference type="NCBI Taxonomy" id="2077092"/>
    <lineage>
        <taxon>Bacteria</taxon>
        <taxon>Bacillati</taxon>
        <taxon>Actinomycetota</taxon>
        <taxon>Actinomycetes</taxon>
        <taxon>Mycobacteriales</taxon>
        <taxon>Nocardiaceae</taxon>
        <taxon>Nocardia</taxon>
    </lineage>
</organism>
<proteinExistence type="predicted"/>